<evidence type="ECO:0000256" key="3">
    <source>
        <dbReference type="ARBA" id="ARBA00023015"/>
    </source>
</evidence>
<dbReference type="PANTHER" id="PTHR36206">
    <property type="entry name" value="ASPERCRYPTIN BIOSYNTHESIS CLUSTER-SPECIFIC TRANSCRIPTION REGULATOR ATNN-RELATED"/>
    <property type="match status" value="1"/>
</dbReference>
<proteinExistence type="predicted"/>
<evidence type="ECO:0000313" key="7">
    <source>
        <dbReference type="EMBL" id="KAL2822263.1"/>
    </source>
</evidence>
<comment type="caution">
    <text evidence="7">The sequence shown here is derived from an EMBL/GenBank/DDBJ whole genome shotgun (WGS) entry which is preliminary data.</text>
</comment>
<reference evidence="7 8" key="1">
    <citation type="submission" date="2024-07" db="EMBL/GenBank/DDBJ databases">
        <title>Section-level genome sequencing and comparative genomics of Aspergillus sections Usti and Cavernicolus.</title>
        <authorList>
            <consortium name="Lawrence Berkeley National Laboratory"/>
            <person name="Nybo J.L."/>
            <person name="Vesth T.C."/>
            <person name="Theobald S."/>
            <person name="Frisvad J.C."/>
            <person name="Larsen T.O."/>
            <person name="Kjaerboelling I."/>
            <person name="Rothschild-Mancinelli K."/>
            <person name="Lyhne E.K."/>
            <person name="Kogle M.E."/>
            <person name="Barry K."/>
            <person name="Clum A."/>
            <person name="Na H."/>
            <person name="Ledsgaard L."/>
            <person name="Lin J."/>
            <person name="Lipzen A."/>
            <person name="Kuo A."/>
            <person name="Riley R."/>
            <person name="Mondo S."/>
            <person name="LaButti K."/>
            <person name="Haridas S."/>
            <person name="Pangalinan J."/>
            <person name="Salamov A.A."/>
            <person name="Simmons B.A."/>
            <person name="Magnuson J.K."/>
            <person name="Chen J."/>
            <person name="Drula E."/>
            <person name="Henrissat B."/>
            <person name="Wiebenga A."/>
            <person name="Lubbers R.J."/>
            <person name="Gomes A.C."/>
            <person name="Makela M.R."/>
            <person name="Stajich J."/>
            <person name="Grigoriev I.V."/>
            <person name="Mortensen U.H."/>
            <person name="De vries R.P."/>
            <person name="Baker S.E."/>
            <person name="Andersen M.R."/>
        </authorList>
    </citation>
    <scope>NUCLEOTIDE SEQUENCE [LARGE SCALE GENOMIC DNA]</scope>
    <source>
        <strain evidence="7 8">CBS 600.67</strain>
    </source>
</reference>
<dbReference type="InterPro" id="IPR052360">
    <property type="entry name" value="Transcr_Regulatory_Proteins"/>
</dbReference>
<dbReference type="Pfam" id="PF11951">
    <property type="entry name" value="Fungal_trans_2"/>
    <property type="match status" value="1"/>
</dbReference>
<keyword evidence="8" id="KW-1185">Reference proteome</keyword>
<evidence type="ECO:0000256" key="1">
    <source>
        <dbReference type="ARBA" id="ARBA00022723"/>
    </source>
</evidence>
<organism evidence="7 8">
    <name type="scientific">Aspergillus cavernicola</name>
    <dbReference type="NCBI Taxonomy" id="176166"/>
    <lineage>
        <taxon>Eukaryota</taxon>
        <taxon>Fungi</taxon>
        <taxon>Dikarya</taxon>
        <taxon>Ascomycota</taxon>
        <taxon>Pezizomycotina</taxon>
        <taxon>Eurotiomycetes</taxon>
        <taxon>Eurotiomycetidae</taxon>
        <taxon>Eurotiales</taxon>
        <taxon>Aspergillaceae</taxon>
        <taxon>Aspergillus</taxon>
        <taxon>Aspergillus subgen. Nidulantes</taxon>
    </lineage>
</organism>
<sequence>MTSDEKRCVSFFLYRTIPSLTTYFDSSLWQKIVLQMSCTDPAVCHAVIALSAVNQDLERHGLPMPGSTTAGGTLHRFVLEHSMRSFGLLNKRRILKDPQLREVILVCCLLFVVLELACGHFDDATAHLQSGLAILKEMKIQHRRSKVPAIRIEESLLEAFLQLESQAAQHGVIQPTLHIDNQVVYEQGYEEYLFRFQTLQDVRQALSPIVNAGLPFLEQWWSRPEEEIMANYGVLHTKQQRLLSCVSQFGMHLASFHDAFYHRLTKKEQKGADMIKVMYLTMMITLKTCLYTRSCPEPASFMGDYEELLKESLAVMEQFQDRPIMTVDVAICPPLFAVAARCPDYGTRFQALDALRSWPHCEGYLNSTLIADLVVEGMKEEMRHLWTEMNTTGCLPPPGVSFESMGEEVIVHINDRLVSLEPSKALADALSSLRTVTNWQCVRTSGILLRKIASY</sequence>
<accession>A0ABR4I3C7</accession>
<dbReference type="PANTHER" id="PTHR36206:SF16">
    <property type="entry name" value="TRANSCRIPTION FACTOR DOMAIN-CONTAINING PROTEIN-RELATED"/>
    <property type="match status" value="1"/>
</dbReference>
<keyword evidence="1" id="KW-0479">Metal-binding</keyword>
<evidence type="ECO:0000313" key="8">
    <source>
        <dbReference type="Proteomes" id="UP001610335"/>
    </source>
</evidence>
<dbReference type="EMBL" id="JBFXLS010000059">
    <property type="protein sequence ID" value="KAL2822263.1"/>
    <property type="molecule type" value="Genomic_DNA"/>
</dbReference>
<evidence type="ECO:0000256" key="2">
    <source>
        <dbReference type="ARBA" id="ARBA00022833"/>
    </source>
</evidence>
<dbReference type="InterPro" id="IPR021858">
    <property type="entry name" value="Fun_TF"/>
</dbReference>
<keyword evidence="2" id="KW-0862">Zinc</keyword>
<evidence type="ECO:0008006" key="9">
    <source>
        <dbReference type="Google" id="ProtNLM"/>
    </source>
</evidence>
<name>A0ABR4I3C7_9EURO</name>
<keyword evidence="4" id="KW-0238">DNA-binding</keyword>
<evidence type="ECO:0000256" key="6">
    <source>
        <dbReference type="ARBA" id="ARBA00023242"/>
    </source>
</evidence>
<dbReference type="Proteomes" id="UP001610335">
    <property type="component" value="Unassembled WGS sequence"/>
</dbReference>
<keyword evidence="5" id="KW-0804">Transcription</keyword>
<keyword evidence="3" id="KW-0805">Transcription regulation</keyword>
<evidence type="ECO:0000256" key="4">
    <source>
        <dbReference type="ARBA" id="ARBA00023125"/>
    </source>
</evidence>
<evidence type="ECO:0000256" key="5">
    <source>
        <dbReference type="ARBA" id="ARBA00023163"/>
    </source>
</evidence>
<keyword evidence="6" id="KW-0539">Nucleus</keyword>
<protein>
    <recommendedName>
        <fullName evidence="9">C6 zinc finger domain protein</fullName>
    </recommendedName>
</protein>
<gene>
    <name evidence="7" type="ORF">BDW59DRAFT_149629</name>
</gene>